<protein>
    <submittedName>
        <fullName evidence="2">DUF4082 domain-containing protein</fullName>
    </submittedName>
</protein>
<dbReference type="InterPro" id="IPR006644">
    <property type="entry name" value="Cadg"/>
</dbReference>
<dbReference type="InterPro" id="IPR022409">
    <property type="entry name" value="PKD/Chitinase_dom"/>
</dbReference>
<comment type="caution">
    <text evidence="2">The sequence shown here is derived from an EMBL/GenBank/DDBJ whole genome shotgun (WGS) entry which is preliminary data.</text>
</comment>
<gene>
    <name evidence="2" type="ORF">GWO68_05685</name>
</gene>
<dbReference type="Pfam" id="PF01833">
    <property type="entry name" value="TIG"/>
    <property type="match status" value="3"/>
</dbReference>
<dbReference type="InterPro" id="IPR025141">
    <property type="entry name" value="DUF4082"/>
</dbReference>
<evidence type="ECO:0000313" key="3">
    <source>
        <dbReference type="Proteomes" id="UP000478546"/>
    </source>
</evidence>
<dbReference type="InterPro" id="IPR046540">
    <property type="entry name" value="DMFA2_C"/>
</dbReference>
<dbReference type="SMART" id="SM00736">
    <property type="entry name" value="CADG"/>
    <property type="match status" value="2"/>
</dbReference>
<dbReference type="NCBIfam" id="TIGR04183">
    <property type="entry name" value="Por_Secre_tail"/>
    <property type="match status" value="1"/>
</dbReference>
<dbReference type="NCBIfam" id="NF012211">
    <property type="entry name" value="tand_rpt_95"/>
    <property type="match status" value="1"/>
</dbReference>
<dbReference type="InterPro" id="IPR002126">
    <property type="entry name" value="Cadherin-like_dom"/>
</dbReference>
<dbReference type="EMBL" id="JAAEAA010000005">
    <property type="protein sequence ID" value="NDK55401.1"/>
    <property type="molecule type" value="Genomic_DNA"/>
</dbReference>
<dbReference type="SMART" id="SM00089">
    <property type="entry name" value="PKD"/>
    <property type="match status" value="5"/>
</dbReference>
<reference evidence="2 3" key="1">
    <citation type="submission" date="2020-01" db="EMBL/GenBank/DDBJ databases">
        <authorList>
            <person name="Kim M.K."/>
        </authorList>
    </citation>
    <scope>NUCLEOTIDE SEQUENCE [LARGE SCALE GENOMIC DNA]</scope>
    <source>
        <strain evidence="2 3">BT213</strain>
    </source>
</reference>
<dbReference type="InterPro" id="IPR029062">
    <property type="entry name" value="Class_I_gatase-like"/>
</dbReference>
<keyword evidence="3" id="KW-1185">Reference proteome</keyword>
<dbReference type="Gene3D" id="2.60.40.10">
    <property type="entry name" value="Immunoglobulins"/>
    <property type="match status" value="13"/>
</dbReference>
<dbReference type="SUPFAM" id="SSF49299">
    <property type="entry name" value="PKD domain"/>
    <property type="match status" value="1"/>
</dbReference>
<dbReference type="SUPFAM" id="SSF52317">
    <property type="entry name" value="Class I glutamine amidotransferase-like"/>
    <property type="match status" value="1"/>
</dbReference>
<dbReference type="InterPro" id="IPR015919">
    <property type="entry name" value="Cadherin-like_sf"/>
</dbReference>
<feature type="domain" description="Cadherin" evidence="1">
    <location>
        <begin position="2456"/>
        <end position="2543"/>
    </location>
</feature>
<name>A0A6B2GZD8_9BACT</name>
<dbReference type="PROSITE" id="PS50268">
    <property type="entry name" value="CADHERIN_2"/>
    <property type="match status" value="1"/>
</dbReference>
<dbReference type="CDD" id="cd00102">
    <property type="entry name" value="IPT"/>
    <property type="match status" value="1"/>
</dbReference>
<dbReference type="InterPro" id="IPR002909">
    <property type="entry name" value="IPT_dom"/>
</dbReference>
<dbReference type="Pfam" id="PF20254">
    <property type="entry name" value="DMFA2_C"/>
    <property type="match status" value="1"/>
</dbReference>
<dbReference type="GO" id="GO:0007156">
    <property type="term" value="P:homophilic cell adhesion via plasma membrane adhesion molecules"/>
    <property type="evidence" value="ECO:0007669"/>
    <property type="project" value="InterPro"/>
</dbReference>
<dbReference type="GO" id="GO:0016020">
    <property type="term" value="C:membrane"/>
    <property type="evidence" value="ECO:0007669"/>
    <property type="project" value="InterPro"/>
</dbReference>
<dbReference type="SUPFAM" id="SSF81296">
    <property type="entry name" value="E set domains"/>
    <property type="match status" value="4"/>
</dbReference>
<dbReference type="Pfam" id="PF05345">
    <property type="entry name" value="He_PIG"/>
    <property type="match status" value="4"/>
</dbReference>
<evidence type="ECO:0000259" key="1">
    <source>
        <dbReference type="PROSITE" id="PS50268"/>
    </source>
</evidence>
<sequence length="3086" mass="324905">MKTTYTPTWRNVILSVISLLLCYIASAQILVHNPVKAIVQSVLTSQKPDAADIILASNNNAEYLNSAGNQKQNRSEYEHIKQAITKGVSASLPVAGGSGSILLVSSASNKFSEYTAEILLAEGFNGFGRTDVAALTADVLNNYDVAIVGDIALTDAQVAMLSNWTEAGGTLITFSPDPKLAGLLGLAATGGTLANRYLKVQTASGPGKGIVNETIQFKGEADLYSLDGATELAKLYSNASTVTGNPAVTIKQVGTLGGSAVAFTYDLARSVVYLRQGNPDWAGEERDGQSGPIRSNDLFYPDWVDLNKVAIPQADEQQRLLANIILQRARKPLPRFWYLPRGLKAAVVMTGDDHGTGGTKGRFNQYLALSEDNSAEAVADWRAIRGTSYIYPSTPLTDAEAKAFQDQGFEVALHVNTNCDNFTPSSLSEIYTTQLSSFRSKYQSISAPVTNRTHCIAWSDWDSQPTIESRNGIRLDANYYYWPAAWLQNRPGMFTGSGLPMRFASLSGETINCYQVTTQMTDESGMVYSEHITKLLDNALGATGYYGTFCANMHTDDATSEGSDVIIAAAKARNVPVISSKQLLAWLDGRNGSAFSAMTWDGSELNFTASIAPGARSIEGMLPITERSGQLISLTINGNTVTTRREVIKGVEYAFFNVTSGTYVARYDATALPNQAPVVAITSPETGAQLQAPATINITADATDPDGSVAKVEFYNGASKLGEDATAPYEFNWTPVAAGNYSLTAKATDNTGTATTSEVISITVAAKCPCSVFSATEGPSATSQLYRDNSTGIQLGMRFRASANGFVTGVRFYKQTGNTGTHTGQLYNNSGTVLASVAFTNETASGWQQALFSEPVSIVAGTTYVISYHSSAGYYSATVPYFTTSKDSAPLQALASGVDGPNGVYRYTGSPAFPTENFNGGNYWVDVIYNATINTEPGNNAPTIALTSPAANAAFTAPASISIKADATDSDGTIAKVEFFNGTNLLGEDLTSPYEFNWTSEAAGTYQLTARATDNSNLTTTSAAINITVAGATTPGMSRSIKEENELQGNPESEWQISGAGDLSIQGFATDMSYNKGETAKFKIKTNASAYTINIYRLGYYQGNGARLQGTATVTATLPQTQPNCIYDEATGLLDCGNWSESASWAIPADAVSGVYIARLTRSGGGSSHIMFIVRDDASTSDLLFQTSDATWQAYNVYGDNSNGRSLYAGAGGKAVKVSYNRPFVTRNGGGGGGTEEDWIFNAEYPMIRWLEANGYDVTYTTNVDSDRRGNLIRNHKVFMSVGHDEYWSGAQRTHVTNARNAGTHLAFFSGNEIYWKTRWENSVDGSGASHRTLVCYKEGSSGENTCNGKCDPSSEWTGLWRSGCEYTSGDPLACNPENELSGQISWAENTAQIQVPATFKNLRFWRNTSIASLADGQAATLTQGTIGYEWNPEQEQFRATYPKGRIILSRTQVGDKVHQVSLYRHTSGALVFGAGTVQWSWGLDSNHDRGSAPASKDMQQATVNLFADMGVQPENLQAGLTPASATTDTQAPVTAISNPANNTTLPANREVIISGTATDAATIAGVEVSTDGGTTWKTANGTTNWTFAWTPTTQGPATIQSRSFDDSGNMGEAVTLSVTIGEPGAIACPCSIYQPTDAPTGTLQRDGEGANGIQLGMRFKATVDGYVTGVRFYKQEGNLGTHIGQLYSNSGGTALAEVTFENETASGWQEATFTNPVSVKAGTVYVISYFSSQGYYSAKGDEFVNDVIRTPLIAPASATGAGNGLYKYTPTTAYPTETFNEASYFVDVVFNTTAPEQNVAPTVAITAPANNTALQAPATIAITANATDTDGTVRQVEFLNGTASLGVDMDGTDGWSYTWNNVTAGSYSLTAKATDNNGAVTVSEASVVTVTAICPCTVFNSTEPPVVNIFTGSAIQLGMRFRSTVNGYITGVRFYKHPENTGTHTGQLYSNTGTALATVTFENETASGWQEASFSAPVAVSAGTTYIISYHSSNGSYTAANNAFTQALNRSPLIALKDTTGSRNGVYIESTTPAFPTESFKSSNYWVDVVFNTTVTPANNASPTIAITAPANNATFVAPASVTITANATDTDGTVAKVEFYNGENKIGNGALSEEVWTFTWAGVAAGTYQLTAKATDDKNAVTTSGIVNITVNAPANQPPVVSITAPENNAAFTAPATIAVTATATDGDGTIQKVEFFNGAVSIGEDTDGTNGWNYNWANVAAGNYKLTAKATDDKGAVTTSAEVAVTVNAPANQAPVVAQAIPDQIATIGTAFTYTLDAGTFTDPDEDALTYSAKLADGTALPTWLGFTAGTFSGTPPAGSPAFLTIALTAQDGKGGEVSDEFKLTINQPENTVPVLTSIGDKTIAEGNLLSFQVQATDDGVPTSTLTYSLTGAPEGAAITQQGAFTWSPTENQDGVHQITISVSDGVLLAEEQIQVTVTEVNAAPVLATIGSKSAQEGVQLAFTASAADPDLPVNNLEYTLVSAVPEAKIDAKTGAFTWTPSELNGPGTYKFVVKVSDGNLTDEEEIRVNVTEVNQAPVLATIGNKQIGIGATLYFKMVGTDADIPEQLLSYSANKLPAGASLNALTGEFSWKPASNQKGIYKINLRVSDGLAQTGENITITVNEQSVPELISFDPQSGTEGTQVILAVRNLIDPVAVYFGNLQAAILSQSATSLTTTVPAGAITGKIRVIAANGSATSATDFVVLKEASSAPTVQIVSPVSGSSFAQATNVTITADARDNDGIAKVEFYQRTDGGTDNLLGEGQSGASGWAFVWSADVPGNYRFVAKATDINGETATSESITITVLATIPEAPVIMGFSPTSGAVGDEVVISGNRFTGANQVMFNQTAAQYTLVDDNTIKAIVPAGAFTGKISITTPGGTTTSTADFTVIPATMALPVIASFSPASGAIGSEVRITGLNLAGTTKVTFGPATATFRMDNGVIIAKVPGVNGKLPSAVKITVTTPAGSTTTRDKFTIVATSVSAASVSTLQAVGNDELNNLTVYPNPFQATATVNFTLQETGDFVLSLYDNMGALVTVLKSGKAEAGERQTIVIDGATLTAGLYILKLEANETTKSVKLVLEK</sequence>
<organism evidence="2 3">
    <name type="scientific">Pontibacter fetidus</name>
    <dbReference type="NCBI Taxonomy" id="2700082"/>
    <lineage>
        <taxon>Bacteria</taxon>
        <taxon>Pseudomonadati</taxon>
        <taxon>Bacteroidota</taxon>
        <taxon>Cytophagia</taxon>
        <taxon>Cytophagales</taxon>
        <taxon>Hymenobacteraceae</taxon>
        <taxon>Pontibacter</taxon>
    </lineage>
</organism>
<dbReference type="InterPro" id="IPR026444">
    <property type="entry name" value="Secre_tail"/>
</dbReference>
<dbReference type="GO" id="GO:0005509">
    <property type="term" value="F:calcium ion binding"/>
    <property type="evidence" value="ECO:0007669"/>
    <property type="project" value="InterPro"/>
</dbReference>
<dbReference type="InterPro" id="IPR014756">
    <property type="entry name" value="Ig_E-set"/>
</dbReference>
<dbReference type="InterPro" id="IPR035986">
    <property type="entry name" value="PKD_dom_sf"/>
</dbReference>
<dbReference type="Pfam" id="PF17957">
    <property type="entry name" value="Big_7"/>
    <property type="match status" value="7"/>
</dbReference>
<dbReference type="SUPFAM" id="SSF49313">
    <property type="entry name" value="Cadherin-like"/>
    <property type="match status" value="4"/>
</dbReference>
<dbReference type="Proteomes" id="UP000478546">
    <property type="component" value="Unassembled WGS sequence"/>
</dbReference>
<proteinExistence type="predicted"/>
<dbReference type="Pfam" id="PF18962">
    <property type="entry name" value="Por_Secre_tail"/>
    <property type="match status" value="1"/>
</dbReference>
<dbReference type="Pfam" id="PF13313">
    <property type="entry name" value="DUF4082"/>
    <property type="match status" value="3"/>
</dbReference>
<dbReference type="Gene3D" id="2.60.40.650">
    <property type="match status" value="1"/>
</dbReference>
<evidence type="ECO:0000313" key="2">
    <source>
        <dbReference type="EMBL" id="NDK55401.1"/>
    </source>
</evidence>
<dbReference type="CDD" id="cd03143">
    <property type="entry name" value="A4_beta-galactosidase_middle_domain"/>
    <property type="match status" value="1"/>
</dbReference>
<dbReference type="InterPro" id="IPR013783">
    <property type="entry name" value="Ig-like_fold"/>
</dbReference>
<accession>A0A6B2GZD8</accession>
<dbReference type="RefSeq" id="WP_162345451.1">
    <property type="nucleotide sequence ID" value="NZ_JAAEAA010000005.1"/>
</dbReference>